<comment type="caution">
    <text evidence="1">The sequence shown here is derived from an EMBL/GenBank/DDBJ whole genome shotgun (WGS) entry which is preliminary data.</text>
</comment>
<accession>A0A7J7GGD7</accession>
<dbReference type="AlphaFoldDB" id="A0A7J7GGD7"/>
<proteinExistence type="predicted"/>
<protein>
    <submittedName>
        <fullName evidence="1">Uncharacterized protein</fullName>
    </submittedName>
</protein>
<dbReference type="Proteomes" id="UP000593564">
    <property type="component" value="Unassembled WGS sequence"/>
</dbReference>
<evidence type="ECO:0000313" key="2">
    <source>
        <dbReference type="Proteomes" id="UP000593564"/>
    </source>
</evidence>
<sequence length="99" mass="11306">MSMQEFPANSTILDLMERASQGSFRWTSYGFPVKEELRPRLNHEPVSYPTCKIKMGDVVELTPVILDKSYKEEIQWMYDGGLTVSTLGQAASNMVVWRS</sequence>
<gene>
    <name evidence="1" type="ORF">HYC85_021000</name>
</gene>
<dbReference type="EMBL" id="JACBKZ010000010">
    <property type="protein sequence ID" value="KAF5939833.1"/>
    <property type="molecule type" value="Genomic_DNA"/>
</dbReference>
<organism evidence="1 2">
    <name type="scientific">Camellia sinensis</name>
    <name type="common">Tea plant</name>
    <name type="synonym">Thea sinensis</name>
    <dbReference type="NCBI Taxonomy" id="4442"/>
    <lineage>
        <taxon>Eukaryota</taxon>
        <taxon>Viridiplantae</taxon>
        <taxon>Streptophyta</taxon>
        <taxon>Embryophyta</taxon>
        <taxon>Tracheophyta</taxon>
        <taxon>Spermatophyta</taxon>
        <taxon>Magnoliopsida</taxon>
        <taxon>eudicotyledons</taxon>
        <taxon>Gunneridae</taxon>
        <taxon>Pentapetalae</taxon>
        <taxon>asterids</taxon>
        <taxon>Ericales</taxon>
        <taxon>Theaceae</taxon>
        <taxon>Camellia</taxon>
    </lineage>
</organism>
<reference evidence="1 2" key="2">
    <citation type="submission" date="2020-07" db="EMBL/GenBank/DDBJ databases">
        <title>Genome assembly of wild tea tree DASZ reveals pedigree and selection history of tea varieties.</title>
        <authorList>
            <person name="Zhang W."/>
        </authorList>
    </citation>
    <scope>NUCLEOTIDE SEQUENCE [LARGE SCALE GENOMIC DNA]</scope>
    <source>
        <strain evidence="2">cv. G240</strain>
        <tissue evidence="1">Leaf</tissue>
    </source>
</reference>
<keyword evidence="2" id="KW-1185">Reference proteome</keyword>
<reference evidence="2" key="1">
    <citation type="journal article" date="2020" name="Nat. Commun.">
        <title>Genome assembly of wild tea tree DASZ reveals pedigree and selection history of tea varieties.</title>
        <authorList>
            <person name="Zhang W."/>
            <person name="Zhang Y."/>
            <person name="Qiu H."/>
            <person name="Guo Y."/>
            <person name="Wan H."/>
            <person name="Zhang X."/>
            <person name="Scossa F."/>
            <person name="Alseekh S."/>
            <person name="Zhang Q."/>
            <person name="Wang P."/>
            <person name="Xu L."/>
            <person name="Schmidt M.H."/>
            <person name="Jia X."/>
            <person name="Li D."/>
            <person name="Zhu A."/>
            <person name="Guo F."/>
            <person name="Chen W."/>
            <person name="Ni D."/>
            <person name="Usadel B."/>
            <person name="Fernie A.R."/>
            <person name="Wen W."/>
        </authorList>
    </citation>
    <scope>NUCLEOTIDE SEQUENCE [LARGE SCALE GENOMIC DNA]</scope>
    <source>
        <strain evidence="2">cv. G240</strain>
    </source>
</reference>
<name>A0A7J7GGD7_CAMSI</name>
<evidence type="ECO:0000313" key="1">
    <source>
        <dbReference type="EMBL" id="KAF5939833.1"/>
    </source>
</evidence>